<dbReference type="SUPFAM" id="SSF48498">
    <property type="entry name" value="Tetracyclin repressor-like, C-terminal domain"/>
    <property type="match status" value="1"/>
</dbReference>
<reference evidence="4 5" key="1">
    <citation type="journal article" date="2011" name="J. Bacteriol.">
        <title>Genome of Ochrobactrum anthropi ATCC 49188 T, a versatile opportunistic pathogen and symbiont of several eukaryotic hosts.</title>
        <authorList>
            <person name="Chain P.S."/>
            <person name="Lang D.M."/>
            <person name="Comerci D.J."/>
            <person name="Malfatti S.A."/>
            <person name="Vergez L.M."/>
            <person name="Shin M."/>
            <person name="Ugalde R.A."/>
            <person name="Garcia E."/>
            <person name="Tolmasky M.E."/>
        </authorList>
    </citation>
    <scope>NUCLEOTIDE SEQUENCE [LARGE SCALE GENOMIC DNA]</scope>
    <source>
        <strain evidence="5">ATCC 49188 / DSM 6882 / CCUG 24695 / JCM 21032 / LMG 3331 / NBRC 15819 / NCTC 12168 / Alc 37</strain>
    </source>
</reference>
<dbReference type="PANTHER" id="PTHR30328:SF54">
    <property type="entry name" value="HTH-TYPE TRANSCRIPTIONAL REPRESSOR SCO4008"/>
    <property type="match status" value="1"/>
</dbReference>
<dbReference type="Gene3D" id="1.10.357.10">
    <property type="entry name" value="Tetracycline Repressor, domain 2"/>
    <property type="match status" value="1"/>
</dbReference>
<dbReference type="EMBL" id="CP000760">
    <property type="protein sequence ID" value="ABS17264.1"/>
    <property type="molecule type" value="Genomic_DNA"/>
</dbReference>
<proteinExistence type="predicted"/>
<evidence type="ECO:0000313" key="4">
    <source>
        <dbReference type="EMBL" id="ABS17264.1"/>
    </source>
</evidence>
<dbReference type="SUPFAM" id="SSF46689">
    <property type="entry name" value="Homeodomain-like"/>
    <property type="match status" value="1"/>
</dbReference>
<name>A6X7R0_BRUA4</name>
<dbReference type="InterPro" id="IPR036271">
    <property type="entry name" value="Tet_transcr_reg_TetR-rel_C_sf"/>
</dbReference>
<evidence type="ECO:0000256" key="2">
    <source>
        <dbReference type="PROSITE-ProRule" id="PRU00335"/>
    </source>
</evidence>
<dbReference type="PROSITE" id="PS50977">
    <property type="entry name" value="HTH_TETR_2"/>
    <property type="match status" value="1"/>
</dbReference>
<geneLocation type="plasmid" evidence="4 5">
    <name>pOANT01</name>
</geneLocation>
<dbReference type="InterPro" id="IPR001647">
    <property type="entry name" value="HTH_TetR"/>
</dbReference>
<dbReference type="Proteomes" id="UP000002301">
    <property type="component" value="Plasmid pOANT01"/>
</dbReference>
<dbReference type="KEGG" id="oan:Oant_4577"/>
<dbReference type="InterPro" id="IPR009057">
    <property type="entry name" value="Homeodomain-like_sf"/>
</dbReference>
<gene>
    <name evidence="4" type="ordered locus">Oant_4577</name>
</gene>
<protein>
    <submittedName>
        <fullName evidence="4">Transcriptional regulator, TetR family</fullName>
    </submittedName>
</protein>
<dbReference type="PANTHER" id="PTHR30328">
    <property type="entry name" value="TRANSCRIPTIONAL REPRESSOR"/>
    <property type="match status" value="1"/>
</dbReference>
<dbReference type="InterPro" id="IPR050109">
    <property type="entry name" value="HTH-type_TetR-like_transc_reg"/>
</dbReference>
<dbReference type="InterPro" id="IPR041474">
    <property type="entry name" value="NicS_C"/>
</dbReference>
<dbReference type="GO" id="GO:0003677">
    <property type="term" value="F:DNA binding"/>
    <property type="evidence" value="ECO:0007669"/>
    <property type="project" value="UniProtKB-UniRule"/>
</dbReference>
<evidence type="ECO:0000256" key="1">
    <source>
        <dbReference type="ARBA" id="ARBA00023125"/>
    </source>
</evidence>
<sequence>MFVSKPCSLGIHNVLDQGMRIETEVGAKKKRIRDPRRTQQHIIECAIDEFTERGFDGARIDAIAEQSQTNKSLIYKYFTSKDELYIASLSHTYERLRASQHEIDLDENDPVNSMRKLVESTFNTFANNPQIVRMMTHENVQNARFLKQALSIKLLYTPLLEKLSNVIKIGQEQGLFRENVDLKHLYVSISALGYFYFSNTHTLSIVLDEDFQSSKHIVNQREQAVDMVLSYLQNRDIPNLTSIRIES</sequence>
<evidence type="ECO:0000313" key="5">
    <source>
        <dbReference type="Proteomes" id="UP000002301"/>
    </source>
</evidence>
<feature type="DNA-binding region" description="H-T-H motif" evidence="2">
    <location>
        <begin position="59"/>
        <end position="78"/>
    </location>
</feature>
<feature type="domain" description="HTH tetR-type" evidence="3">
    <location>
        <begin position="36"/>
        <end position="96"/>
    </location>
</feature>
<organism evidence="4 5">
    <name type="scientific">Brucella anthropi (strain ATCC 49188 / DSM 6882 / CCUG 24695 / JCM 21032 / LMG 3331 / NBRC 15819 / NCTC 12168 / Alc 37)</name>
    <name type="common">Ochrobactrum anthropi</name>
    <dbReference type="NCBI Taxonomy" id="439375"/>
    <lineage>
        <taxon>Bacteria</taxon>
        <taxon>Pseudomonadati</taxon>
        <taxon>Pseudomonadota</taxon>
        <taxon>Alphaproteobacteria</taxon>
        <taxon>Hyphomicrobiales</taxon>
        <taxon>Brucellaceae</taxon>
        <taxon>Brucella/Ochrobactrum group</taxon>
        <taxon>Brucella</taxon>
    </lineage>
</organism>
<dbReference type="HOGENOM" id="CLU_069356_1_2_5"/>
<keyword evidence="4" id="KW-0614">Plasmid</keyword>
<dbReference type="PRINTS" id="PR00455">
    <property type="entry name" value="HTHTETR"/>
</dbReference>
<evidence type="ECO:0000259" key="3">
    <source>
        <dbReference type="PROSITE" id="PS50977"/>
    </source>
</evidence>
<dbReference type="AlphaFoldDB" id="A6X7R0"/>
<dbReference type="Pfam" id="PF17938">
    <property type="entry name" value="TetR_C_29"/>
    <property type="match status" value="1"/>
</dbReference>
<keyword evidence="1 2" id="KW-0238">DNA-binding</keyword>
<keyword evidence="5" id="KW-1185">Reference proteome</keyword>
<dbReference type="Pfam" id="PF00440">
    <property type="entry name" value="TetR_N"/>
    <property type="match status" value="1"/>
</dbReference>
<accession>A6X7R0</accession>